<accession>B0D2J9</accession>
<dbReference type="RefSeq" id="XP_001878065.1">
    <property type="nucleotide sequence ID" value="XM_001878030.1"/>
</dbReference>
<protein>
    <submittedName>
        <fullName evidence="1">Predicted protein</fullName>
    </submittedName>
</protein>
<dbReference type="EMBL" id="DS547096">
    <property type="protein sequence ID" value="EDR10764.1"/>
    <property type="molecule type" value="Genomic_DNA"/>
</dbReference>
<dbReference type="HOGENOM" id="CLU_3069075_0_0_1"/>
<sequence length="53" mass="5732">MITSAKRHALFLTRLEAVASNLPTAVPAVRAVTCGFRGHIVDLAINCYGRHVL</sequence>
<dbReference type="InParanoid" id="B0D2J9"/>
<dbReference type="AlphaFoldDB" id="B0D2J9"/>
<evidence type="ECO:0000313" key="2">
    <source>
        <dbReference type="Proteomes" id="UP000001194"/>
    </source>
</evidence>
<dbReference type="Proteomes" id="UP000001194">
    <property type="component" value="Unassembled WGS sequence"/>
</dbReference>
<gene>
    <name evidence="1" type="ORF">LACBIDRAFT_315512</name>
</gene>
<proteinExistence type="predicted"/>
<reference evidence="1 2" key="1">
    <citation type="journal article" date="2008" name="Nature">
        <title>The genome of Laccaria bicolor provides insights into mycorrhizal symbiosis.</title>
        <authorList>
            <person name="Martin F."/>
            <person name="Aerts A."/>
            <person name="Ahren D."/>
            <person name="Brun A."/>
            <person name="Danchin E.G.J."/>
            <person name="Duchaussoy F."/>
            <person name="Gibon J."/>
            <person name="Kohler A."/>
            <person name="Lindquist E."/>
            <person name="Pereda V."/>
            <person name="Salamov A."/>
            <person name="Shapiro H.J."/>
            <person name="Wuyts J."/>
            <person name="Blaudez D."/>
            <person name="Buee M."/>
            <person name="Brokstein P."/>
            <person name="Canbaeck B."/>
            <person name="Cohen D."/>
            <person name="Courty P.E."/>
            <person name="Coutinho P.M."/>
            <person name="Delaruelle C."/>
            <person name="Detter J.C."/>
            <person name="Deveau A."/>
            <person name="DiFazio S."/>
            <person name="Duplessis S."/>
            <person name="Fraissinet-Tachet L."/>
            <person name="Lucic E."/>
            <person name="Frey-Klett P."/>
            <person name="Fourrey C."/>
            <person name="Feussner I."/>
            <person name="Gay G."/>
            <person name="Grimwood J."/>
            <person name="Hoegger P.J."/>
            <person name="Jain P."/>
            <person name="Kilaru S."/>
            <person name="Labbe J."/>
            <person name="Lin Y.C."/>
            <person name="Legue V."/>
            <person name="Le Tacon F."/>
            <person name="Marmeisse R."/>
            <person name="Melayah D."/>
            <person name="Montanini B."/>
            <person name="Muratet M."/>
            <person name="Nehls U."/>
            <person name="Niculita-Hirzel H."/>
            <person name="Oudot-Le Secq M.P."/>
            <person name="Peter M."/>
            <person name="Quesneville H."/>
            <person name="Rajashekar B."/>
            <person name="Reich M."/>
            <person name="Rouhier N."/>
            <person name="Schmutz J."/>
            <person name="Yin T."/>
            <person name="Chalot M."/>
            <person name="Henrissat B."/>
            <person name="Kuees U."/>
            <person name="Lucas S."/>
            <person name="Van de Peer Y."/>
            <person name="Podila G.K."/>
            <person name="Polle A."/>
            <person name="Pukkila P.J."/>
            <person name="Richardson P.M."/>
            <person name="Rouze P."/>
            <person name="Sanders I.R."/>
            <person name="Stajich J.E."/>
            <person name="Tunlid A."/>
            <person name="Tuskan G."/>
            <person name="Grigoriev I.V."/>
        </authorList>
    </citation>
    <scope>NUCLEOTIDE SEQUENCE [LARGE SCALE GENOMIC DNA]</scope>
    <source>
        <strain evidence="2">S238N-H82 / ATCC MYA-4686</strain>
    </source>
</reference>
<evidence type="ECO:0000313" key="1">
    <source>
        <dbReference type="EMBL" id="EDR10764.1"/>
    </source>
</evidence>
<name>B0D2J9_LACBS</name>
<dbReference type="GeneID" id="6074029"/>
<organism evidence="2">
    <name type="scientific">Laccaria bicolor (strain S238N-H82 / ATCC MYA-4686)</name>
    <name type="common">Bicoloured deceiver</name>
    <name type="synonym">Laccaria laccata var. bicolor</name>
    <dbReference type="NCBI Taxonomy" id="486041"/>
    <lineage>
        <taxon>Eukaryota</taxon>
        <taxon>Fungi</taxon>
        <taxon>Dikarya</taxon>
        <taxon>Basidiomycota</taxon>
        <taxon>Agaricomycotina</taxon>
        <taxon>Agaricomycetes</taxon>
        <taxon>Agaricomycetidae</taxon>
        <taxon>Agaricales</taxon>
        <taxon>Agaricineae</taxon>
        <taxon>Hydnangiaceae</taxon>
        <taxon>Laccaria</taxon>
    </lineage>
</organism>
<keyword evidence="2" id="KW-1185">Reference proteome</keyword>
<dbReference type="KEGG" id="lbc:LACBIDRAFT_315512"/>